<evidence type="ECO:0000313" key="1">
    <source>
        <dbReference type="EMBL" id="DAF93803.1"/>
    </source>
</evidence>
<sequence length="85" mass="9532">MIDDELRPIVTEFIVEMFNDPRCESILLDTGEDAILDSDLPILYSDVIGKRYGYTLNIAGDEYSVSIRDRNTNSTITTVERGKGA</sequence>
<reference evidence="1" key="1">
    <citation type="journal article" date="2021" name="Proc. Natl. Acad. Sci. U.S.A.">
        <title>A Catalog of Tens of Thousands of Viruses from Human Metagenomes Reveals Hidden Associations with Chronic Diseases.</title>
        <authorList>
            <person name="Tisza M.J."/>
            <person name="Buck C.B."/>
        </authorList>
    </citation>
    <scope>NUCLEOTIDE SEQUENCE</scope>
    <source>
        <strain evidence="1">Ct0eR1</strain>
    </source>
</reference>
<name>A0A8S5UH98_9CAUD</name>
<organism evidence="1">
    <name type="scientific">Siphoviridae sp. ct0eR1</name>
    <dbReference type="NCBI Taxonomy" id="2825297"/>
    <lineage>
        <taxon>Viruses</taxon>
        <taxon>Duplodnaviria</taxon>
        <taxon>Heunggongvirae</taxon>
        <taxon>Uroviricota</taxon>
        <taxon>Caudoviricetes</taxon>
    </lineage>
</organism>
<proteinExistence type="predicted"/>
<dbReference type="EMBL" id="BK016087">
    <property type="protein sequence ID" value="DAF93803.1"/>
    <property type="molecule type" value="Genomic_DNA"/>
</dbReference>
<protein>
    <submittedName>
        <fullName evidence="1">Uncharacterized protein</fullName>
    </submittedName>
</protein>
<accession>A0A8S5UH98</accession>